<dbReference type="OrthoDB" id="7193287at2"/>
<keyword evidence="1" id="KW-0812">Transmembrane</keyword>
<keyword evidence="3" id="KW-1185">Reference proteome</keyword>
<feature type="transmembrane region" description="Helical" evidence="1">
    <location>
        <begin position="254"/>
        <end position="280"/>
    </location>
</feature>
<dbReference type="RefSeq" id="WP_099621739.1">
    <property type="nucleotide sequence ID" value="NZ_CP024201.1"/>
</dbReference>
<feature type="transmembrane region" description="Helical" evidence="1">
    <location>
        <begin position="149"/>
        <end position="181"/>
    </location>
</feature>
<gene>
    <name evidence="2" type="ORF">CSW64_08670</name>
</gene>
<keyword evidence="1" id="KW-1133">Transmembrane helix</keyword>
<dbReference type="KEGG" id="cmb:CSW64_08670"/>
<name>A0A2D2AWV1_9CAUL</name>
<evidence type="ECO:0008006" key="4">
    <source>
        <dbReference type="Google" id="ProtNLM"/>
    </source>
</evidence>
<feature type="transmembrane region" description="Helical" evidence="1">
    <location>
        <begin position="202"/>
        <end position="234"/>
    </location>
</feature>
<evidence type="ECO:0000313" key="2">
    <source>
        <dbReference type="EMBL" id="ATQ42482.1"/>
    </source>
</evidence>
<evidence type="ECO:0000256" key="1">
    <source>
        <dbReference type="SAM" id="Phobius"/>
    </source>
</evidence>
<protein>
    <recommendedName>
        <fullName evidence="4">Glycerophosphoryl diester phosphodiesterase membrane domain-containing protein</fullName>
    </recommendedName>
</protein>
<evidence type="ECO:0000313" key="3">
    <source>
        <dbReference type="Proteomes" id="UP000228945"/>
    </source>
</evidence>
<organism evidence="2 3">
    <name type="scientific">Caulobacter mirabilis</name>
    <dbReference type="NCBI Taxonomy" id="69666"/>
    <lineage>
        <taxon>Bacteria</taxon>
        <taxon>Pseudomonadati</taxon>
        <taxon>Pseudomonadota</taxon>
        <taxon>Alphaproteobacteria</taxon>
        <taxon>Caulobacterales</taxon>
        <taxon>Caulobacteraceae</taxon>
        <taxon>Caulobacter</taxon>
    </lineage>
</organism>
<accession>A0A2D2AWV1</accession>
<sequence length="293" mass="31287">MTQIRPLDAALEGLRIIRHKPGLVLAWTGFYLLSALGLIGVLLVGLGPKVMTLAPVAQGGERDLDQLFARFGLSAVVAFLAAIILTTMLAGAVYRSILRPEEKQHSYLQIGGDELRLLILSLVVVFAVAAISAVYGGVVFGLANRLSGFAYGLVTFLASVGGVVLTLWLAVRLSLSAAMTFSQRKVRLWQAWKLTRGHAPRLLAMWGLTVVFVFVVTIVAATLSWVVAGVLGFFTTLAQIDPGNLSHLSPGVALAVLGQLLIQLAIQVLVLVLLLVVAYAPPARAYLQLKDQA</sequence>
<dbReference type="AlphaFoldDB" id="A0A2D2AWV1"/>
<dbReference type="Proteomes" id="UP000228945">
    <property type="component" value="Chromosome"/>
</dbReference>
<dbReference type="EMBL" id="CP024201">
    <property type="protein sequence ID" value="ATQ42482.1"/>
    <property type="molecule type" value="Genomic_DNA"/>
</dbReference>
<keyword evidence="1" id="KW-0472">Membrane</keyword>
<proteinExistence type="predicted"/>
<reference evidence="2 3" key="1">
    <citation type="submission" date="2017-10" db="EMBL/GenBank/DDBJ databases">
        <title>Genome sequence of Caulobacter mirabilis FWC38.</title>
        <authorList>
            <person name="Fiebig A."/>
            <person name="Crosson S."/>
        </authorList>
    </citation>
    <scope>NUCLEOTIDE SEQUENCE [LARGE SCALE GENOMIC DNA]</scope>
    <source>
        <strain evidence="2 3">FWC 38</strain>
    </source>
</reference>
<feature type="transmembrane region" description="Helical" evidence="1">
    <location>
        <begin position="115"/>
        <end position="143"/>
    </location>
</feature>
<feature type="transmembrane region" description="Helical" evidence="1">
    <location>
        <begin position="24"/>
        <end position="47"/>
    </location>
</feature>
<feature type="transmembrane region" description="Helical" evidence="1">
    <location>
        <begin position="67"/>
        <end position="94"/>
    </location>
</feature>